<evidence type="ECO:0008006" key="6">
    <source>
        <dbReference type="Google" id="ProtNLM"/>
    </source>
</evidence>
<dbReference type="SUPFAM" id="SSF53474">
    <property type="entry name" value="alpha/beta-Hydrolases"/>
    <property type="match status" value="1"/>
</dbReference>
<evidence type="ECO:0000256" key="1">
    <source>
        <dbReference type="ARBA" id="ARBA00022729"/>
    </source>
</evidence>
<evidence type="ECO:0000313" key="5">
    <source>
        <dbReference type="Proteomes" id="UP000235826"/>
    </source>
</evidence>
<sequence>MNNKFKYIALLILLFSVLIYSCSSNDESCVKKTWYIDADNDNYGSNSNSIQSCEKPDGYVDNNLDCDDDNDQVNPDIQEKHNGIDDNCNGVIDECSSNSECNGICVDGVCVEDDTSFSYEFTKYHFNHELTNTDISYNFFAPKQALGSPSEKFPLIIGLHGFEYFARSKNDFLTGEASEQIGYYALGWIEEENQQQYPAYVLAPHIDTELFQSFNGEYPSWTDSKSVDFIDKLLDYIITNNPNIDKNRVYLTGHSMGGAGTWYIGSELKDKIAAIVPLSPAIKSDEYDILESRINNGEFNNLPVWCFIHRTDANNGSEDSRKLFQTMEQNSLSPVYTKWVESTNYNLSDTQIENEINMSKRFFYTEYDYSCSPGICHFAMTVALREPLLFKWLFQQRKNEQ</sequence>
<dbReference type="InterPro" id="IPR029058">
    <property type="entry name" value="AB_hydrolase_fold"/>
</dbReference>
<dbReference type="AlphaFoldDB" id="A0A2K9PP13"/>
<keyword evidence="2" id="KW-0378">Hydrolase</keyword>
<feature type="chain" id="PRO_5014837039" description="Peptidase S9 prolyl oligopeptidase catalytic domain-containing protein" evidence="3">
    <location>
        <begin position="26"/>
        <end position="401"/>
    </location>
</feature>
<dbReference type="InterPro" id="IPR000801">
    <property type="entry name" value="Esterase-like"/>
</dbReference>
<reference evidence="4 5" key="1">
    <citation type="submission" date="2018-01" db="EMBL/GenBank/DDBJ databases">
        <title>Complete genome sequence of Flavivirga eckloniae ECD14 isolated from seaweed Ecklonia cava.</title>
        <authorList>
            <person name="Lee J.H."/>
            <person name="Baik K.S."/>
            <person name="Seong C.N."/>
        </authorList>
    </citation>
    <scope>NUCLEOTIDE SEQUENCE [LARGE SCALE GENOMIC DNA]</scope>
    <source>
        <strain evidence="4 5">ECD14</strain>
    </source>
</reference>
<dbReference type="Pfam" id="PF00756">
    <property type="entry name" value="Esterase"/>
    <property type="match status" value="1"/>
</dbReference>
<dbReference type="InterPro" id="IPR050955">
    <property type="entry name" value="Plant_Biomass_Hydrol_Est"/>
</dbReference>
<organism evidence="4 5">
    <name type="scientific">Flavivirga eckloniae</name>
    <dbReference type="NCBI Taxonomy" id="1803846"/>
    <lineage>
        <taxon>Bacteria</taxon>
        <taxon>Pseudomonadati</taxon>
        <taxon>Bacteroidota</taxon>
        <taxon>Flavobacteriia</taxon>
        <taxon>Flavobacteriales</taxon>
        <taxon>Flavobacteriaceae</taxon>
        <taxon>Flavivirga</taxon>
    </lineage>
</organism>
<dbReference type="EMBL" id="CP025791">
    <property type="protein sequence ID" value="AUP78776.1"/>
    <property type="molecule type" value="Genomic_DNA"/>
</dbReference>
<dbReference type="PROSITE" id="PS51257">
    <property type="entry name" value="PROKAR_LIPOPROTEIN"/>
    <property type="match status" value="1"/>
</dbReference>
<dbReference type="OrthoDB" id="9764953at2"/>
<dbReference type="GO" id="GO:0016787">
    <property type="term" value="F:hydrolase activity"/>
    <property type="evidence" value="ECO:0007669"/>
    <property type="project" value="UniProtKB-KW"/>
</dbReference>
<dbReference type="RefSeq" id="WP_102755431.1">
    <property type="nucleotide sequence ID" value="NZ_CP025791.1"/>
</dbReference>
<feature type="signal peptide" evidence="3">
    <location>
        <begin position="1"/>
        <end position="25"/>
    </location>
</feature>
<accession>A0A2K9PP13</accession>
<keyword evidence="1 3" id="KW-0732">Signal</keyword>
<dbReference type="Proteomes" id="UP000235826">
    <property type="component" value="Chromosome"/>
</dbReference>
<proteinExistence type="predicted"/>
<dbReference type="KEGG" id="fek:C1H87_08715"/>
<keyword evidence="5" id="KW-1185">Reference proteome</keyword>
<dbReference type="Gene3D" id="3.40.50.1820">
    <property type="entry name" value="alpha/beta hydrolase"/>
    <property type="match status" value="1"/>
</dbReference>
<gene>
    <name evidence="4" type="ORF">C1H87_08715</name>
</gene>
<protein>
    <recommendedName>
        <fullName evidence="6">Peptidase S9 prolyl oligopeptidase catalytic domain-containing protein</fullName>
    </recommendedName>
</protein>
<dbReference type="PANTHER" id="PTHR43037">
    <property type="entry name" value="UNNAMED PRODUCT-RELATED"/>
    <property type="match status" value="1"/>
</dbReference>
<evidence type="ECO:0000256" key="3">
    <source>
        <dbReference type="SAM" id="SignalP"/>
    </source>
</evidence>
<evidence type="ECO:0000313" key="4">
    <source>
        <dbReference type="EMBL" id="AUP78776.1"/>
    </source>
</evidence>
<name>A0A2K9PP13_9FLAO</name>
<evidence type="ECO:0000256" key="2">
    <source>
        <dbReference type="ARBA" id="ARBA00022801"/>
    </source>
</evidence>
<dbReference type="PANTHER" id="PTHR43037:SF5">
    <property type="entry name" value="FERULOYL ESTERASE"/>
    <property type="match status" value="1"/>
</dbReference>